<reference evidence="2 3" key="1">
    <citation type="submission" date="2018-03" db="EMBL/GenBank/DDBJ databases">
        <title>Genomic Encyclopedia of Archaeal and Bacterial Type Strains, Phase II (KMG-II): from individual species to whole genera.</title>
        <authorList>
            <person name="Goeker M."/>
        </authorList>
    </citation>
    <scope>NUCLEOTIDE SEQUENCE [LARGE SCALE GENOMIC DNA]</scope>
    <source>
        <strain evidence="2 3">DSM 45312</strain>
    </source>
</reference>
<evidence type="ECO:0000313" key="3">
    <source>
        <dbReference type="Proteomes" id="UP000240542"/>
    </source>
</evidence>
<name>A0A2P8CSV7_9ACTN</name>
<dbReference type="OrthoDB" id="3436879at2"/>
<evidence type="ECO:0000256" key="1">
    <source>
        <dbReference type="SAM" id="Phobius"/>
    </source>
</evidence>
<evidence type="ECO:0008006" key="4">
    <source>
        <dbReference type="Google" id="ProtNLM"/>
    </source>
</evidence>
<proteinExistence type="predicted"/>
<evidence type="ECO:0000313" key="2">
    <source>
        <dbReference type="EMBL" id="PSK88048.1"/>
    </source>
</evidence>
<keyword evidence="1" id="KW-0472">Membrane</keyword>
<feature type="transmembrane region" description="Helical" evidence="1">
    <location>
        <begin position="83"/>
        <end position="102"/>
    </location>
</feature>
<organism evidence="2 3">
    <name type="scientific">Murinocardiopsis flavida</name>
    <dbReference type="NCBI Taxonomy" id="645275"/>
    <lineage>
        <taxon>Bacteria</taxon>
        <taxon>Bacillati</taxon>
        <taxon>Actinomycetota</taxon>
        <taxon>Actinomycetes</taxon>
        <taxon>Streptosporangiales</taxon>
        <taxon>Nocardiopsidaceae</taxon>
        <taxon>Murinocardiopsis</taxon>
    </lineage>
</organism>
<feature type="transmembrane region" description="Helical" evidence="1">
    <location>
        <begin position="32"/>
        <end position="50"/>
    </location>
</feature>
<comment type="caution">
    <text evidence="2">The sequence shown here is derived from an EMBL/GenBank/DDBJ whole genome shotgun (WGS) entry which is preliminary data.</text>
</comment>
<dbReference type="AlphaFoldDB" id="A0A2P8CSV7"/>
<dbReference type="RefSeq" id="WP_146165695.1">
    <property type="nucleotide sequence ID" value="NZ_PYGA01000030.1"/>
</dbReference>
<sequence length="135" mass="15109">MLMTKRLWLVAATLVLVGVAFSTFAFMVSANWIFPTILVAVFCYSLWTMFRTHLRPDEASDGARLGSGKLLDERDRSMQQNTFAIVGYVAVPLGILSSYSIILFDTLDPKNVVHAQFVILLITWTAAGTYVTRKK</sequence>
<dbReference type="Proteomes" id="UP000240542">
    <property type="component" value="Unassembled WGS sequence"/>
</dbReference>
<accession>A0A2P8CSV7</accession>
<gene>
    <name evidence="2" type="ORF">CLV63_13010</name>
</gene>
<keyword evidence="1" id="KW-0812">Transmembrane</keyword>
<dbReference type="EMBL" id="PYGA01000030">
    <property type="protein sequence ID" value="PSK88048.1"/>
    <property type="molecule type" value="Genomic_DNA"/>
</dbReference>
<feature type="transmembrane region" description="Helical" evidence="1">
    <location>
        <begin position="114"/>
        <end position="132"/>
    </location>
</feature>
<keyword evidence="3" id="KW-1185">Reference proteome</keyword>
<keyword evidence="1" id="KW-1133">Transmembrane helix</keyword>
<protein>
    <recommendedName>
        <fullName evidence="4">DUF2178 domain-containing protein</fullName>
    </recommendedName>
</protein>